<proteinExistence type="predicted"/>
<sequence>MEVILPLKLLNGQKFLDCASKLDYDEFSAVSLSRPNHAIAYCLTFVYRKCSCSALKAAMWMCLS</sequence>
<dbReference type="Proteomes" id="UP000008744">
    <property type="component" value="Unassembled WGS sequence"/>
</dbReference>
<dbReference type="AlphaFoldDB" id="B4HDP7"/>
<evidence type="ECO:0000313" key="1">
    <source>
        <dbReference type="EMBL" id="EDW35120.1"/>
    </source>
</evidence>
<name>B4HDP7_DROPE</name>
<keyword evidence="2" id="KW-1185">Reference proteome</keyword>
<evidence type="ECO:0000313" key="2">
    <source>
        <dbReference type="Proteomes" id="UP000008744"/>
    </source>
</evidence>
<accession>B4HDP7</accession>
<protein>
    <submittedName>
        <fullName evidence="1">GL20452</fullName>
    </submittedName>
</protein>
<dbReference type="EMBL" id="CH480793">
    <property type="protein sequence ID" value="EDW35120.1"/>
    <property type="molecule type" value="Genomic_DNA"/>
</dbReference>
<reference evidence="1 2" key="1">
    <citation type="journal article" date="2007" name="Nature">
        <title>Evolution of genes and genomes on the Drosophila phylogeny.</title>
        <authorList>
            <consortium name="Drosophila 12 Genomes Consortium"/>
            <person name="Clark A.G."/>
            <person name="Eisen M.B."/>
            <person name="Smith D.R."/>
            <person name="Bergman C.M."/>
            <person name="Oliver B."/>
            <person name="Markow T.A."/>
            <person name="Kaufman T.C."/>
            <person name="Kellis M."/>
            <person name="Gelbart W."/>
            <person name="Iyer V.N."/>
            <person name="Pollard D.A."/>
            <person name="Sackton T.B."/>
            <person name="Larracuente A.M."/>
            <person name="Singh N.D."/>
            <person name="Abad J.P."/>
            <person name="Abt D.N."/>
            <person name="Adryan B."/>
            <person name="Aguade M."/>
            <person name="Akashi H."/>
            <person name="Anderson W.W."/>
            <person name="Aquadro C.F."/>
            <person name="Ardell D.H."/>
            <person name="Arguello R."/>
            <person name="Artieri C.G."/>
            <person name="Barbash D.A."/>
            <person name="Barker D."/>
            <person name="Barsanti P."/>
            <person name="Batterham P."/>
            <person name="Batzoglou S."/>
            <person name="Begun D."/>
            <person name="Bhutkar A."/>
            <person name="Blanco E."/>
            <person name="Bosak S.A."/>
            <person name="Bradley R.K."/>
            <person name="Brand A.D."/>
            <person name="Brent M.R."/>
            <person name="Brooks A.N."/>
            <person name="Brown R.H."/>
            <person name="Butlin R.K."/>
            <person name="Caggese C."/>
            <person name="Calvi B.R."/>
            <person name="Bernardo de Carvalho A."/>
            <person name="Caspi A."/>
            <person name="Castrezana S."/>
            <person name="Celniker S.E."/>
            <person name="Chang J.L."/>
            <person name="Chapple C."/>
            <person name="Chatterji S."/>
            <person name="Chinwalla A."/>
            <person name="Civetta A."/>
            <person name="Clifton S.W."/>
            <person name="Comeron J.M."/>
            <person name="Costello J.C."/>
            <person name="Coyne J.A."/>
            <person name="Daub J."/>
            <person name="David R.G."/>
            <person name="Delcher A.L."/>
            <person name="Delehaunty K."/>
            <person name="Do C.B."/>
            <person name="Ebling H."/>
            <person name="Edwards K."/>
            <person name="Eickbush T."/>
            <person name="Evans J.D."/>
            <person name="Filipski A."/>
            <person name="Findeiss S."/>
            <person name="Freyhult E."/>
            <person name="Fulton L."/>
            <person name="Fulton R."/>
            <person name="Garcia A.C."/>
            <person name="Gardiner A."/>
            <person name="Garfield D.A."/>
            <person name="Garvin B.E."/>
            <person name="Gibson G."/>
            <person name="Gilbert D."/>
            <person name="Gnerre S."/>
            <person name="Godfrey J."/>
            <person name="Good R."/>
            <person name="Gotea V."/>
            <person name="Gravely B."/>
            <person name="Greenberg A.J."/>
            <person name="Griffiths-Jones S."/>
            <person name="Gross S."/>
            <person name="Guigo R."/>
            <person name="Gustafson E.A."/>
            <person name="Haerty W."/>
            <person name="Hahn M.W."/>
            <person name="Halligan D.L."/>
            <person name="Halpern A.L."/>
            <person name="Halter G.M."/>
            <person name="Han M.V."/>
            <person name="Heger A."/>
            <person name="Hillier L."/>
            <person name="Hinrichs A.S."/>
            <person name="Holmes I."/>
            <person name="Hoskins R.A."/>
            <person name="Hubisz M.J."/>
            <person name="Hultmark D."/>
            <person name="Huntley M.A."/>
            <person name="Jaffe D.B."/>
            <person name="Jagadeeshan S."/>
            <person name="Jeck W.R."/>
            <person name="Johnson J."/>
            <person name="Jones C.D."/>
            <person name="Jordan W.C."/>
            <person name="Karpen G.H."/>
            <person name="Kataoka E."/>
            <person name="Keightley P.D."/>
            <person name="Kheradpour P."/>
            <person name="Kirkness E.F."/>
            <person name="Koerich L.B."/>
            <person name="Kristiansen K."/>
            <person name="Kudrna D."/>
            <person name="Kulathinal R.J."/>
            <person name="Kumar S."/>
            <person name="Kwok R."/>
            <person name="Lander E."/>
            <person name="Langley C.H."/>
            <person name="Lapoint R."/>
            <person name="Lazzaro B.P."/>
            <person name="Lee S.J."/>
            <person name="Levesque L."/>
            <person name="Li R."/>
            <person name="Lin C.F."/>
            <person name="Lin M.F."/>
            <person name="Lindblad-Toh K."/>
            <person name="Llopart A."/>
            <person name="Long M."/>
            <person name="Low L."/>
            <person name="Lozovsky E."/>
            <person name="Lu J."/>
            <person name="Luo M."/>
            <person name="Machado C.A."/>
            <person name="Makalowski W."/>
            <person name="Marzo M."/>
            <person name="Matsuda M."/>
            <person name="Matzkin L."/>
            <person name="McAllister B."/>
            <person name="McBride C.S."/>
            <person name="McKernan B."/>
            <person name="McKernan K."/>
            <person name="Mendez-Lago M."/>
            <person name="Minx P."/>
            <person name="Mollenhauer M.U."/>
            <person name="Montooth K."/>
            <person name="Mount S.M."/>
            <person name="Mu X."/>
            <person name="Myers E."/>
            <person name="Negre B."/>
            <person name="Newfeld S."/>
            <person name="Nielsen R."/>
            <person name="Noor M.A."/>
            <person name="O'Grady P."/>
            <person name="Pachter L."/>
            <person name="Papaceit M."/>
            <person name="Parisi M.J."/>
            <person name="Parisi M."/>
            <person name="Parts L."/>
            <person name="Pedersen J.S."/>
            <person name="Pesole G."/>
            <person name="Phillippy A.M."/>
            <person name="Ponting C.P."/>
            <person name="Pop M."/>
            <person name="Porcelli D."/>
            <person name="Powell J.R."/>
            <person name="Prohaska S."/>
            <person name="Pruitt K."/>
            <person name="Puig M."/>
            <person name="Quesneville H."/>
            <person name="Ram K.R."/>
            <person name="Rand D."/>
            <person name="Rasmussen M.D."/>
            <person name="Reed L.K."/>
            <person name="Reenan R."/>
            <person name="Reily A."/>
            <person name="Remington K.A."/>
            <person name="Rieger T.T."/>
            <person name="Ritchie M.G."/>
            <person name="Robin C."/>
            <person name="Rogers Y.H."/>
            <person name="Rohde C."/>
            <person name="Rozas J."/>
            <person name="Rubenfield M.J."/>
            <person name="Ruiz A."/>
            <person name="Russo S."/>
            <person name="Salzberg S.L."/>
            <person name="Sanchez-Gracia A."/>
            <person name="Saranga D.J."/>
            <person name="Sato H."/>
            <person name="Schaeffer S.W."/>
            <person name="Schatz M.C."/>
            <person name="Schlenke T."/>
            <person name="Schwartz R."/>
            <person name="Segarra C."/>
            <person name="Singh R.S."/>
            <person name="Sirot L."/>
            <person name="Sirota M."/>
            <person name="Sisneros N.B."/>
            <person name="Smith C.D."/>
            <person name="Smith T.F."/>
            <person name="Spieth J."/>
            <person name="Stage D.E."/>
            <person name="Stark A."/>
            <person name="Stephan W."/>
            <person name="Strausberg R.L."/>
            <person name="Strempel S."/>
            <person name="Sturgill D."/>
            <person name="Sutton G."/>
            <person name="Sutton G.G."/>
            <person name="Tao W."/>
            <person name="Teichmann S."/>
            <person name="Tobari Y.N."/>
            <person name="Tomimura Y."/>
            <person name="Tsolas J.M."/>
            <person name="Valente V.L."/>
            <person name="Venter E."/>
            <person name="Venter J.C."/>
            <person name="Vicario S."/>
            <person name="Vieira F.G."/>
            <person name="Vilella A.J."/>
            <person name="Villasante A."/>
            <person name="Walenz B."/>
            <person name="Wang J."/>
            <person name="Wasserman M."/>
            <person name="Watts T."/>
            <person name="Wilson D."/>
            <person name="Wilson R.K."/>
            <person name="Wing R.A."/>
            <person name="Wolfner M.F."/>
            <person name="Wong A."/>
            <person name="Wong G.K."/>
            <person name="Wu C.I."/>
            <person name="Wu G."/>
            <person name="Yamamoto D."/>
            <person name="Yang H.P."/>
            <person name="Yang S.P."/>
            <person name="Yorke J.A."/>
            <person name="Yoshida K."/>
            <person name="Zdobnov E."/>
            <person name="Zhang P."/>
            <person name="Zhang Y."/>
            <person name="Zimin A.V."/>
            <person name="Baldwin J."/>
            <person name="Abdouelleil A."/>
            <person name="Abdulkadir J."/>
            <person name="Abebe A."/>
            <person name="Abera B."/>
            <person name="Abreu J."/>
            <person name="Acer S.C."/>
            <person name="Aftuck L."/>
            <person name="Alexander A."/>
            <person name="An P."/>
            <person name="Anderson E."/>
            <person name="Anderson S."/>
            <person name="Arachi H."/>
            <person name="Azer M."/>
            <person name="Bachantsang P."/>
            <person name="Barry A."/>
            <person name="Bayul T."/>
            <person name="Berlin A."/>
            <person name="Bessette D."/>
            <person name="Bloom T."/>
            <person name="Blye J."/>
            <person name="Boguslavskiy L."/>
            <person name="Bonnet C."/>
            <person name="Boukhgalter B."/>
            <person name="Bourzgui I."/>
            <person name="Brown A."/>
            <person name="Cahill P."/>
            <person name="Channer S."/>
            <person name="Cheshatsang Y."/>
            <person name="Chuda L."/>
            <person name="Citroen M."/>
            <person name="Collymore A."/>
            <person name="Cooke P."/>
            <person name="Costello M."/>
            <person name="D'Aco K."/>
            <person name="Daza R."/>
            <person name="De Haan G."/>
            <person name="DeGray S."/>
            <person name="DeMaso C."/>
            <person name="Dhargay N."/>
            <person name="Dooley K."/>
            <person name="Dooley E."/>
            <person name="Doricent M."/>
            <person name="Dorje P."/>
            <person name="Dorjee K."/>
            <person name="Dupes A."/>
            <person name="Elong R."/>
            <person name="Falk J."/>
            <person name="Farina A."/>
            <person name="Faro S."/>
            <person name="Ferguson D."/>
            <person name="Fisher S."/>
            <person name="Foley C.D."/>
            <person name="Franke A."/>
            <person name="Friedrich D."/>
            <person name="Gadbois L."/>
            <person name="Gearin G."/>
            <person name="Gearin C.R."/>
            <person name="Giannoukos G."/>
            <person name="Goode T."/>
            <person name="Graham J."/>
            <person name="Grandbois E."/>
            <person name="Grewal S."/>
            <person name="Gyaltsen K."/>
            <person name="Hafez N."/>
            <person name="Hagos B."/>
            <person name="Hall J."/>
            <person name="Henson C."/>
            <person name="Hollinger A."/>
            <person name="Honan T."/>
            <person name="Huard M.D."/>
            <person name="Hughes L."/>
            <person name="Hurhula B."/>
            <person name="Husby M.E."/>
            <person name="Kamat A."/>
            <person name="Kanga B."/>
            <person name="Kashin S."/>
            <person name="Khazanovich D."/>
            <person name="Kisner P."/>
            <person name="Lance K."/>
            <person name="Lara M."/>
            <person name="Lee W."/>
            <person name="Lennon N."/>
            <person name="Letendre F."/>
            <person name="LeVine R."/>
            <person name="Lipovsky A."/>
            <person name="Liu X."/>
            <person name="Liu J."/>
            <person name="Liu S."/>
            <person name="Lokyitsang T."/>
            <person name="Lokyitsang Y."/>
            <person name="Lubonja R."/>
            <person name="Lui A."/>
            <person name="MacDonald P."/>
            <person name="Magnisalis V."/>
            <person name="Maru K."/>
            <person name="Matthews C."/>
            <person name="McCusker W."/>
            <person name="McDonough S."/>
            <person name="Mehta T."/>
            <person name="Meldrim J."/>
            <person name="Meneus L."/>
            <person name="Mihai O."/>
            <person name="Mihalev A."/>
            <person name="Mihova T."/>
            <person name="Mittelman R."/>
            <person name="Mlenga V."/>
            <person name="Montmayeur A."/>
            <person name="Mulrain L."/>
            <person name="Navidi A."/>
            <person name="Naylor J."/>
            <person name="Negash T."/>
            <person name="Nguyen T."/>
            <person name="Nguyen N."/>
            <person name="Nicol R."/>
            <person name="Norbu C."/>
            <person name="Norbu N."/>
            <person name="Novod N."/>
            <person name="O'Neill B."/>
            <person name="Osman S."/>
            <person name="Markiewicz E."/>
            <person name="Oyono O.L."/>
            <person name="Patti C."/>
            <person name="Phunkhang P."/>
            <person name="Pierre F."/>
            <person name="Priest M."/>
            <person name="Raghuraman S."/>
            <person name="Rege F."/>
            <person name="Reyes R."/>
            <person name="Rise C."/>
            <person name="Rogov P."/>
            <person name="Ross K."/>
            <person name="Ryan E."/>
            <person name="Settipalli S."/>
            <person name="Shea T."/>
            <person name="Sherpa N."/>
            <person name="Shi L."/>
            <person name="Shih D."/>
            <person name="Sparrow T."/>
            <person name="Spaulding J."/>
            <person name="Stalker J."/>
            <person name="Stange-Thomann N."/>
            <person name="Stavropoulos S."/>
            <person name="Stone C."/>
            <person name="Strader C."/>
            <person name="Tesfaye S."/>
            <person name="Thomson T."/>
            <person name="Thoulutsang Y."/>
            <person name="Thoulutsang D."/>
            <person name="Topham K."/>
            <person name="Topping I."/>
            <person name="Tsamla T."/>
            <person name="Vassiliev H."/>
            <person name="Vo A."/>
            <person name="Wangchuk T."/>
            <person name="Wangdi T."/>
            <person name="Weiand M."/>
            <person name="Wilkinson J."/>
            <person name="Wilson A."/>
            <person name="Yadav S."/>
            <person name="Young G."/>
            <person name="Yu Q."/>
            <person name="Zembek L."/>
            <person name="Zhong D."/>
            <person name="Zimmer A."/>
            <person name="Zwirko Z."/>
            <person name="Jaffe D.B."/>
            <person name="Alvarez P."/>
            <person name="Brockman W."/>
            <person name="Butler J."/>
            <person name="Chin C."/>
            <person name="Gnerre S."/>
            <person name="Grabherr M."/>
            <person name="Kleber M."/>
            <person name="Mauceli E."/>
            <person name="MacCallum I."/>
        </authorList>
    </citation>
    <scope>NUCLEOTIDE SEQUENCE [LARGE SCALE GENOMIC DNA]</scope>
    <source>
        <strain evidence="2">MSH-3 / Tucson 14011-0111.49</strain>
    </source>
</reference>
<dbReference type="HOGENOM" id="CLU_2869960_0_0_1"/>
<organism evidence="2">
    <name type="scientific">Drosophila persimilis</name>
    <name type="common">Fruit fly</name>
    <dbReference type="NCBI Taxonomy" id="7234"/>
    <lineage>
        <taxon>Eukaryota</taxon>
        <taxon>Metazoa</taxon>
        <taxon>Ecdysozoa</taxon>
        <taxon>Arthropoda</taxon>
        <taxon>Hexapoda</taxon>
        <taxon>Insecta</taxon>
        <taxon>Pterygota</taxon>
        <taxon>Neoptera</taxon>
        <taxon>Endopterygota</taxon>
        <taxon>Diptera</taxon>
        <taxon>Brachycera</taxon>
        <taxon>Muscomorpha</taxon>
        <taxon>Ephydroidea</taxon>
        <taxon>Drosophilidae</taxon>
        <taxon>Drosophila</taxon>
        <taxon>Sophophora</taxon>
    </lineage>
</organism>
<gene>
    <name evidence="1" type="primary">Dper\GL20452</name>
    <name evidence="1" type="ORF">Dper_GL20452</name>
</gene>